<dbReference type="RefSeq" id="WP_152094470.1">
    <property type="nucleotide sequence ID" value="NZ_BLAJ01000007.1"/>
</dbReference>
<dbReference type="SUPFAM" id="SSF53756">
    <property type="entry name" value="UDP-Glycosyltransferase/glycogen phosphorylase"/>
    <property type="match status" value="1"/>
</dbReference>
<accession>A0ABQ0ZA42</accession>
<dbReference type="PANTHER" id="PTHR12526">
    <property type="entry name" value="GLYCOSYLTRANSFERASE"/>
    <property type="match status" value="1"/>
</dbReference>
<gene>
    <name evidence="3" type="primary">wbpZ</name>
    <name evidence="3" type="ORF">RsS93_50350</name>
</gene>
<evidence type="ECO:0000313" key="3">
    <source>
        <dbReference type="EMBL" id="GES52421.1"/>
    </source>
</evidence>
<dbReference type="InterPro" id="IPR028098">
    <property type="entry name" value="Glyco_trans_4-like_N"/>
</dbReference>
<comment type="caution">
    <text evidence="3">The sequence shown here is derived from an EMBL/GenBank/DDBJ whole genome shotgun (WGS) entry which is preliminary data.</text>
</comment>
<dbReference type="Gene3D" id="3.40.50.2000">
    <property type="entry name" value="Glycogen Phosphorylase B"/>
    <property type="match status" value="2"/>
</dbReference>
<dbReference type="Pfam" id="PF00534">
    <property type="entry name" value="Glycos_transf_1"/>
    <property type="match status" value="1"/>
</dbReference>
<evidence type="ECO:0000313" key="4">
    <source>
        <dbReference type="Proteomes" id="UP000390335"/>
    </source>
</evidence>
<evidence type="ECO:0000259" key="1">
    <source>
        <dbReference type="Pfam" id="PF00534"/>
    </source>
</evidence>
<feature type="domain" description="Glycosyl transferase family 1" evidence="1">
    <location>
        <begin position="189"/>
        <end position="342"/>
    </location>
</feature>
<sequence>MRVLHFFKTYWPDTFGGIERTIHALAEGSSEHGIKSNVLSLSKVPKDREFGNHMAYKARLDFEFASTGFSRDVFCRFRDLSAAADIVHYHFPWPWMDVVHSFIGPGKPTLVTYHSDVVKQKILLRLYRPLMKHFLESVDHIVTTSPNYLASSGILQQFKSKTSVIPLGLDETSYPAANADALTRWRRDLPPTFFLFVGVLRYYKGAHILLEASRISGLPVVIVGEGPMEVTLKETARQQALSNIFFLGALPDIDKAALLELCLGVVFPSHLRSEAFGLTLVESAMFGKPMISCEIGTGTSYVNLDGETGLVIPPANPAALAAAMTRLANDPVTAIEYGSKARLRYLQMFTAKRMVSEYAELYRMLAERKDMVFGQHPLETPVYPKL</sequence>
<dbReference type="Pfam" id="PF13439">
    <property type="entry name" value="Glyco_transf_4"/>
    <property type="match status" value="1"/>
</dbReference>
<keyword evidence="4" id="KW-1185">Reference proteome</keyword>
<dbReference type="EMBL" id="BLAJ01000007">
    <property type="protein sequence ID" value="GES52421.1"/>
    <property type="molecule type" value="Genomic_DNA"/>
</dbReference>
<protein>
    <submittedName>
        <fullName evidence="3">Glycosyltransferase WbpZ</fullName>
    </submittedName>
</protein>
<reference evidence="3 4" key="1">
    <citation type="journal article" date="2020" name="Genome Biol. Evol.">
        <title>Rhizobium dioscoreae sp. nov., a plant growth-promoting bacterium isolated from yam (Dioscorea species).</title>
        <authorList>
            <person name="Ouyabe M."/>
            <person name="Tanaka N."/>
            <person name="Shiwa Y."/>
            <person name="Fujita N."/>
            <person name="Kikuno H."/>
            <person name="Babil P."/>
            <person name="Shiwachi H."/>
        </authorList>
    </citation>
    <scope>NUCLEOTIDE SEQUENCE [LARGE SCALE GENOMIC DNA]</scope>
    <source>
        <strain evidence="3 4">S-93</strain>
    </source>
</reference>
<dbReference type="InterPro" id="IPR001296">
    <property type="entry name" value="Glyco_trans_1"/>
</dbReference>
<evidence type="ECO:0000259" key="2">
    <source>
        <dbReference type="Pfam" id="PF13439"/>
    </source>
</evidence>
<organism evidence="3 4">
    <name type="scientific">Rhizobium dioscoreae</name>
    <dbReference type="NCBI Taxonomy" id="2653122"/>
    <lineage>
        <taxon>Bacteria</taxon>
        <taxon>Pseudomonadati</taxon>
        <taxon>Pseudomonadota</taxon>
        <taxon>Alphaproteobacteria</taxon>
        <taxon>Hyphomicrobiales</taxon>
        <taxon>Rhizobiaceae</taxon>
        <taxon>Rhizobium/Agrobacterium group</taxon>
        <taxon>Rhizobium</taxon>
    </lineage>
</organism>
<name>A0ABQ0ZA42_9HYPH</name>
<feature type="domain" description="Glycosyltransferase subfamily 4-like N-terminal" evidence="2">
    <location>
        <begin position="15"/>
        <end position="171"/>
    </location>
</feature>
<dbReference type="PANTHER" id="PTHR12526:SF627">
    <property type="entry name" value="D-RHAMNOSYLTRANSFERASE WBPZ"/>
    <property type="match status" value="1"/>
</dbReference>
<dbReference type="Proteomes" id="UP000390335">
    <property type="component" value="Unassembled WGS sequence"/>
</dbReference>
<proteinExistence type="predicted"/>